<protein>
    <submittedName>
        <fullName evidence="1">Uncharacterized protein</fullName>
    </submittedName>
</protein>
<gene>
    <name evidence="1" type="ORF">AN401_08165</name>
</gene>
<name>A0A291HP03_9GAMM</name>
<organism evidence="1 2">
    <name type="scientific">Zobellella denitrificans</name>
    <dbReference type="NCBI Taxonomy" id="347534"/>
    <lineage>
        <taxon>Bacteria</taxon>
        <taxon>Pseudomonadati</taxon>
        <taxon>Pseudomonadota</taxon>
        <taxon>Gammaproteobacteria</taxon>
        <taxon>Aeromonadales</taxon>
        <taxon>Aeromonadaceae</taxon>
        <taxon>Zobellella</taxon>
    </lineage>
</organism>
<evidence type="ECO:0000313" key="2">
    <source>
        <dbReference type="Proteomes" id="UP000217763"/>
    </source>
</evidence>
<reference evidence="2" key="1">
    <citation type="submission" date="2015-09" db="EMBL/GenBank/DDBJ databases">
        <authorList>
            <person name="Shao Z."/>
            <person name="Wang L."/>
        </authorList>
    </citation>
    <scope>NUCLEOTIDE SEQUENCE [LARGE SCALE GENOMIC DNA]</scope>
    <source>
        <strain evidence="2">F13-1</strain>
    </source>
</reference>
<evidence type="ECO:0000313" key="1">
    <source>
        <dbReference type="EMBL" id="ATG73839.1"/>
    </source>
</evidence>
<accession>A0A291HP03</accession>
<proteinExistence type="predicted"/>
<keyword evidence="2" id="KW-1185">Reference proteome</keyword>
<dbReference type="Proteomes" id="UP000217763">
    <property type="component" value="Chromosome"/>
</dbReference>
<sequence length="110" mass="11882">MGSLGYVFYRLVVFVAAAGGHGGTQAVHALGTYDFQVFQPDFGMAAFRGCPLLNLLDKTLLFIGGRRPLTGIQPQHGMAALLKQLGFRHRKLAATTQPAREVGEVLKRLG</sequence>
<dbReference type="KEGG" id="zdf:AN401_08165"/>
<dbReference type="AlphaFoldDB" id="A0A291HP03"/>
<dbReference type="EMBL" id="CP012621">
    <property type="protein sequence ID" value="ATG73839.1"/>
    <property type="molecule type" value="Genomic_DNA"/>
</dbReference>